<keyword evidence="3" id="KW-1185">Reference proteome</keyword>
<dbReference type="STRING" id="29341.RSJ17_19710"/>
<proteinExistence type="predicted"/>
<dbReference type="RefSeq" id="WP_052268084.1">
    <property type="nucleotide sequence ID" value="NZ_AYSO01000016.1"/>
</dbReference>
<dbReference type="Proteomes" id="UP000031366">
    <property type="component" value="Unassembled WGS sequence"/>
</dbReference>
<dbReference type="Pfam" id="PF01464">
    <property type="entry name" value="SLT"/>
    <property type="match status" value="1"/>
</dbReference>
<dbReference type="EMBL" id="AYSO01000016">
    <property type="protein sequence ID" value="KIE46568.1"/>
    <property type="molecule type" value="Genomic_DNA"/>
</dbReference>
<dbReference type="CDD" id="cd00254">
    <property type="entry name" value="LT-like"/>
    <property type="match status" value="1"/>
</dbReference>
<sequence>MTVQNMRSTESNTMASMMPVMLAASMFKGSGEGSGEGFNMILSSLLNALREKDEASKINGQAALGASNDLTHITDLILRPNYNLDGIVSRGASSASYHGISNGYVSPTTPVSDDIRIESAIKEASLKHNVNEGLIRAIIKVESDFNPKTVSWAGAMGLMQLMPENVSHYGVNDPFNIEENIDAGTRHIKDYLEMFNGDLEMALAAYNCGPGTMQWRGVKTHADFNKLPEETQNYLVKIKKYYNP</sequence>
<dbReference type="AlphaFoldDB" id="A0A0C1U4M9"/>
<comment type="caution">
    <text evidence="2">The sequence shown here is derived from an EMBL/GenBank/DDBJ whole genome shotgun (WGS) entry which is preliminary data.</text>
</comment>
<gene>
    <name evidence="2" type="ORF">U732_3247</name>
</gene>
<feature type="domain" description="Transglycosylase SLT" evidence="1">
    <location>
        <begin position="120"/>
        <end position="221"/>
    </location>
</feature>
<dbReference type="SUPFAM" id="SSF53955">
    <property type="entry name" value="Lysozyme-like"/>
    <property type="match status" value="1"/>
</dbReference>
<evidence type="ECO:0000259" key="1">
    <source>
        <dbReference type="Pfam" id="PF01464"/>
    </source>
</evidence>
<protein>
    <submittedName>
        <fullName evidence="2">Transglycosylase SLT domain protein</fullName>
    </submittedName>
</protein>
<reference evidence="2 3" key="1">
    <citation type="journal article" date="2015" name="Infect. Genet. Evol.">
        <title>Genomic sequences of six botulinum neurotoxin-producing strains representing three clostridial species illustrate the mobility and diversity of botulinum neurotoxin genes.</title>
        <authorList>
            <person name="Smith T.J."/>
            <person name="Hill K.K."/>
            <person name="Xie G."/>
            <person name="Foley B.T."/>
            <person name="Williamson C.H."/>
            <person name="Foster J.T."/>
            <person name="Johnson S.L."/>
            <person name="Chertkov O."/>
            <person name="Teshima H."/>
            <person name="Gibbons H.S."/>
            <person name="Johnsky L.A."/>
            <person name="Karavis M.A."/>
            <person name="Smith L.A."/>
        </authorList>
    </citation>
    <scope>NUCLEOTIDE SEQUENCE [LARGE SCALE GENOMIC DNA]</scope>
    <source>
        <strain evidence="2 3">CDC 2741</strain>
    </source>
</reference>
<organism evidence="2 3">
    <name type="scientific">Clostridium argentinense CDC 2741</name>
    <dbReference type="NCBI Taxonomy" id="1418104"/>
    <lineage>
        <taxon>Bacteria</taxon>
        <taxon>Bacillati</taxon>
        <taxon>Bacillota</taxon>
        <taxon>Clostridia</taxon>
        <taxon>Eubacteriales</taxon>
        <taxon>Clostridiaceae</taxon>
        <taxon>Clostridium</taxon>
    </lineage>
</organism>
<dbReference type="InterPro" id="IPR023346">
    <property type="entry name" value="Lysozyme-like_dom_sf"/>
</dbReference>
<dbReference type="Gene3D" id="1.10.530.10">
    <property type="match status" value="1"/>
</dbReference>
<dbReference type="InterPro" id="IPR008258">
    <property type="entry name" value="Transglycosylase_SLT_dom_1"/>
</dbReference>
<accession>A0A0C1U4M9</accession>
<dbReference type="PANTHER" id="PTHR37423:SF2">
    <property type="entry name" value="MEMBRANE-BOUND LYTIC MUREIN TRANSGLYCOSYLASE C"/>
    <property type="match status" value="1"/>
</dbReference>
<dbReference type="PANTHER" id="PTHR37423">
    <property type="entry name" value="SOLUBLE LYTIC MUREIN TRANSGLYCOSYLASE-RELATED"/>
    <property type="match status" value="1"/>
</dbReference>
<evidence type="ECO:0000313" key="3">
    <source>
        <dbReference type="Proteomes" id="UP000031366"/>
    </source>
</evidence>
<name>A0A0C1U4M9_9CLOT</name>
<evidence type="ECO:0000313" key="2">
    <source>
        <dbReference type="EMBL" id="KIE46568.1"/>
    </source>
</evidence>